<keyword evidence="4" id="KW-1185">Reference proteome</keyword>
<organism evidence="3 4">
    <name type="scientific">Eikenella exigua</name>
    <dbReference type="NCBI Taxonomy" id="2528037"/>
    <lineage>
        <taxon>Bacteria</taxon>
        <taxon>Pseudomonadati</taxon>
        <taxon>Pseudomonadota</taxon>
        <taxon>Betaproteobacteria</taxon>
        <taxon>Neisseriales</taxon>
        <taxon>Neisseriaceae</taxon>
        <taxon>Eikenella</taxon>
    </lineage>
</organism>
<gene>
    <name evidence="3" type="ORF">EZJ17_02570</name>
</gene>
<evidence type="ECO:0000256" key="1">
    <source>
        <dbReference type="ARBA" id="ARBA00022676"/>
    </source>
</evidence>
<dbReference type="EMBL" id="CP038018">
    <property type="protein sequence ID" value="QED91646.1"/>
    <property type="molecule type" value="Genomic_DNA"/>
</dbReference>
<evidence type="ECO:0000313" key="3">
    <source>
        <dbReference type="EMBL" id="QED91646.1"/>
    </source>
</evidence>
<protein>
    <submittedName>
        <fullName evidence="3">Lipopolysaccharide heptosyltransferase family protein</fullName>
    </submittedName>
</protein>
<proteinExistence type="predicted"/>
<accession>A0AAE6M3V7</accession>
<evidence type="ECO:0000256" key="2">
    <source>
        <dbReference type="ARBA" id="ARBA00022679"/>
    </source>
</evidence>
<dbReference type="Pfam" id="PF01075">
    <property type="entry name" value="Glyco_transf_9"/>
    <property type="match status" value="1"/>
</dbReference>
<dbReference type="PANTHER" id="PTHR30160">
    <property type="entry name" value="TETRAACYLDISACCHARIDE 4'-KINASE-RELATED"/>
    <property type="match status" value="1"/>
</dbReference>
<dbReference type="GO" id="GO:0008713">
    <property type="term" value="F:ADP-heptose-lipopolysaccharide heptosyltransferase activity"/>
    <property type="evidence" value="ECO:0007669"/>
    <property type="project" value="TreeGrafter"/>
</dbReference>
<dbReference type="Proteomes" id="UP000326695">
    <property type="component" value="Chromosome"/>
</dbReference>
<dbReference type="RefSeq" id="WP_082886537.1">
    <property type="nucleotide sequence ID" value="NZ_CP038018.1"/>
</dbReference>
<dbReference type="InterPro" id="IPR002201">
    <property type="entry name" value="Glyco_trans_9"/>
</dbReference>
<dbReference type="GO" id="GO:0005829">
    <property type="term" value="C:cytosol"/>
    <property type="evidence" value="ECO:0007669"/>
    <property type="project" value="TreeGrafter"/>
</dbReference>
<dbReference type="SUPFAM" id="SSF53756">
    <property type="entry name" value="UDP-Glycosyltransferase/glycogen phosphorylase"/>
    <property type="match status" value="1"/>
</dbReference>
<dbReference type="Gene3D" id="3.40.50.2000">
    <property type="entry name" value="Glycogen Phosphorylase B"/>
    <property type="match status" value="2"/>
</dbReference>
<dbReference type="KEGG" id="eex:EZJ17_02570"/>
<sequence length="357" mass="40533">MKLSKVIIAYLFGRKKKCNNFDLNNISSILIRPFGFALGDSLIHLAFAEQLRSIYPNLKLGIMAGRNRDLFIASNLFDTIIPCNFLEYTKNHKKWQLLLDFRETYNTPDLIADKILSPETTIIFSKQDKEYYNRETISNYDFCCPFDPNSHVVNHLQTSIFGQYFDLPRIIPKLTIPHVEIDKVSPIWDRLFTLPANLGKTLNILLAPQGNAQLKKQVPPSELAQLLNESLPASSRIRVLMGYTIGSKEYFQTLKELCRYDILLGLSPPTTLKEYLALSASADIIIGVDSGTVHLACALQKPLLSFYARHNIDTWYPLSNPNTPHLMITASQNNNNPVATENFPIELAVKWLSQQIS</sequence>
<reference evidence="4" key="1">
    <citation type="journal article" date="2019" name="J. Anim. Genet.">
        <title>Description and whole genome sequencing of Eikenella exigua sp. nov., isolated from brain abscess and blood.</title>
        <authorList>
            <person name="Stormo K.A."/>
            <person name="Nygaard R.M."/>
            <person name="Bruvold T.S."/>
            <person name="Dimmen G."/>
            <person name="Lindemann P.C."/>
            <person name="Jordal S."/>
            <person name="Kommedal O."/>
        </authorList>
    </citation>
    <scope>NUCLEOTIDE SEQUENCE [LARGE SCALE GENOMIC DNA]</scope>
    <source>
        <strain evidence="4">PXX</strain>
    </source>
</reference>
<evidence type="ECO:0000313" key="4">
    <source>
        <dbReference type="Proteomes" id="UP000326695"/>
    </source>
</evidence>
<keyword evidence="1" id="KW-0328">Glycosyltransferase</keyword>
<dbReference type="InterPro" id="IPR051199">
    <property type="entry name" value="LPS_LOS_Heptosyltrfase"/>
</dbReference>
<keyword evidence="2" id="KW-0808">Transferase</keyword>
<dbReference type="GO" id="GO:0009244">
    <property type="term" value="P:lipopolysaccharide core region biosynthetic process"/>
    <property type="evidence" value="ECO:0007669"/>
    <property type="project" value="TreeGrafter"/>
</dbReference>
<name>A0AAE6M3V7_9NEIS</name>
<dbReference type="AlphaFoldDB" id="A0AAE6M3V7"/>